<accession>J5TPI2</accession>
<dbReference type="RefSeq" id="XP_014183306.1">
    <property type="nucleotide sequence ID" value="XM_014327831.1"/>
</dbReference>
<proteinExistence type="predicted"/>
<reference evidence="2 3" key="1">
    <citation type="journal article" date="2012" name="Eukaryot. Cell">
        <title>Draft genome sequence of CBS 2479, the standard type strain of Trichosporon asahii.</title>
        <authorList>
            <person name="Yang R.Y."/>
            <person name="Li H.T."/>
            <person name="Zhu H."/>
            <person name="Zhou G.P."/>
            <person name="Wang M."/>
            <person name="Wang L."/>
        </authorList>
    </citation>
    <scope>NUCLEOTIDE SEQUENCE [LARGE SCALE GENOMIC DNA]</scope>
    <source>
        <strain evidence="3">ATCC 90039 / CBS 2479 / JCM 2466 / KCTC 7840 / NCYC 2677 / UAMH 7654</strain>
    </source>
</reference>
<gene>
    <name evidence="2" type="ORF">A1Q1_06782</name>
</gene>
<evidence type="ECO:0000313" key="2">
    <source>
        <dbReference type="EMBL" id="EJT51976.1"/>
    </source>
</evidence>
<dbReference type="EMBL" id="ALBS01000038">
    <property type="protein sequence ID" value="EJT51976.1"/>
    <property type="molecule type" value="Genomic_DNA"/>
</dbReference>
<comment type="caution">
    <text evidence="2">The sequence shown here is derived from an EMBL/GenBank/DDBJ whole genome shotgun (WGS) entry which is preliminary data.</text>
</comment>
<dbReference type="OrthoDB" id="2581931at2759"/>
<dbReference type="GeneID" id="25990294"/>
<feature type="compositionally biased region" description="Polar residues" evidence="1">
    <location>
        <begin position="1"/>
        <end position="16"/>
    </location>
</feature>
<feature type="region of interest" description="Disordered" evidence="1">
    <location>
        <begin position="44"/>
        <end position="69"/>
    </location>
</feature>
<name>J5TPI2_TRIAS</name>
<feature type="compositionally biased region" description="Basic and acidic residues" evidence="1">
    <location>
        <begin position="53"/>
        <end position="62"/>
    </location>
</feature>
<dbReference type="HOGENOM" id="CLU_1908170_0_0_1"/>
<sequence>MAPTMSNPKPSKTSATCEARPGLIQSTHLAPLNEGLMAEDHPAMRAPARKPHASMEKRRNSCEARPGLIESTHIAPLNEGLMAEDHEAMGMTGKSLGQMRDDMAGMKDMHQGHPLGHGDTEAVKESFMRHSLR</sequence>
<feature type="region of interest" description="Disordered" evidence="1">
    <location>
        <begin position="1"/>
        <end position="21"/>
    </location>
</feature>
<dbReference type="Proteomes" id="UP000002748">
    <property type="component" value="Unassembled WGS sequence"/>
</dbReference>
<protein>
    <submittedName>
        <fullName evidence="2">Uncharacterized protein</fullName>
    </submittedName>
</protein>
<dbReference type="VEuPathDB" id="FungiDB:A1Q1_06782"/>
<evidence type="ECO:0000313" key="3">
    <source>
        <dbReference type="Proteomes" id="UP000002748"/>
    </source>
</evidence>
<evidence type="ECO:0000256" key="1">
    <source>
        <dbReference type="SAM" id="MobiDB-lite"/>
    </source>
</evidence>
<dbReference type="AlphaFoldDB" id="J5TPI2"/>
<organism evidence="2 3">
    <name type="scientific">Trichosporon asahii var. asahii (strain ATCC 90039 / CBS 2479 / JCM 2466 / KCTC 7840 / NBRC 103889/ NCYC 2677 / UAMH 7654)</name>
    <name type="common">Yeast</name>
    <dbReference type="NCBI Taxonomy" id="1186058"/>
    <lineage>
        <taxon>Eukaryota</taxon>
        <taxon>Fungi</taxon>
        <taxon>Dikarya</taxon>
        <taxon>Basidiomycota</taxon>
        <taxon>Agaricomycotina</taxon>
        <taxon>Tremellomycetes</taxon>
        <taxon>Trichosporonales</taxon>
        <taxon>Trichosporonaceae</taxon>
        <taxon>Trichosporon</taxon>
    </lineage>
</organism>
<dbReference type="KEGG" id="tasa:A1Q1_06782"/>